<dbReference type="FunFam" id="3.90.70.130:FF:000001">
    <property type="entry name" value="Probable Ufm1-specific protease 2"/>
    <property type="match status" value="1"/>
</dbReference>
<organism evidence="10 11">
    <name type="scientific">Stegodyphus mimosarum</name>
    <name type="common">African social velvet spider</name>
    <dbReference type="NCBI Taxonomy" id="407821"/>
    <lineage>
        <taxon>Eukaryota</taxon>
        <taxon>Metazoa</taxon>
        <taxon>Ecdysozoa</taxon>
        <taxon>Arthropoda</taxon>
        <taxon>Chelicerata</taxon>
        <taxon>Arachnida</taxon>
        <taxon>Araneae</taxon>
        <taxon>Araneomorphae</taxon>
        <taxon>Entelegynae</taxon>
        <taxon>Eresoidea</taxon>
        <taxon>Eresidae</taxon>
        <taxon>Stegodyphus</taxon>
    </lineage>
</organism>
<dbReference type="EMBL" id="KK113118">
    <property type="protein sequence ID" value="KFM59379.1"/>
    <property type="molecule type" value="Genomic_DNA"/>
</dbReference>
<gene>
    <name evidence="10" type="ORF">X975_23456</name>
</gene>
<keyword evidence="11" id="KW-1185">Reference proteome</keyword>
<dbReference type="GO" id="GO:0071567">
    <property type="term" value="F:deUFMylase activity"/>
    <property type="evidence" value="ECO:0007669"/>
    <property type="project" value="TreeGrafter"/>
</dbReference>
<evidence type="ECO:0000259" key="9">
    <source>
        <dbReference type="Pfam" id="PF20908"/>
    </source>
</evidence>
<evidence type="ECO:0000256" key="1">
    <source>
        <dbReference type="ARBA" id="ARBA00008552"/>
    </source>
</evidence>
<evidence type="ECO:0000256" key="7">
    <source>
        <dbReference type="ARBA" id="ARBA00073264"/>
    </source>
</evidence>
<evidence type="ECO:0000259" key="8">
    <source>
        <dbReference type="Pfam" id="PF07910"/>
    </source>
</evidence>
<dbReference type="GO" id="GO:0005783">
    <property type="term" value="C:endoplasmic reticulum"/>
    <property type="evidence" value="ECO:0007669"/>
    <property type="project" value="TreeGrafter"/>
</dbReference>
<evidence type="ECO:0000256" key="3">
    <source>
        <dbReference type="ARBA" id="ARBA00022786"/>
    </source>
</evidence>
<dbReference type="InterPro" id="IPR038765">
    <property type="entry name" value="Papain-like_cys_pep_sf"/>
</dbReference>
<sequence length="585" mass="66651">MDSPKRKVYVSRNLRKHFLQIEEPTGYIAGWNTGAETFCMAISASPEFFLPGLDVIGLFCVSNEEFILENEVVELYKKNIDLLKFEYENPLVLIVHKRKEEDSSVKITAKLITNCYGTSEDMEVEDLSYNPAVLLRASGQLPLLFEVSSDVDTLKENIAHSIERLRTTIQNEVAAFFLQNSSVIIHSSYDQAMMESSMTCKELLKLCQDEDVAEKVLKARKNLKRKCPVNFHIFIQTSGNAAVENTVNHSVIIHCQRREFQCVSIPLPLDVLVVAHEFSSTYAIYKLFISAVDKQLEKMNHCLLNYAENLDYITPVPYHFYPDIWDFPVTVIYPLSKEDAELEKYRRHLHKLLLLPLDRPFLKKLNAYNFCDSLSTGYLINPHEGLGASGNGNTALVQGRYSYHHYMQDRMNDDGWGCAYRSLQTIISWFKFQGYTDKNVPTHTEIQQALVDIGDKPPSFVGSKKWIGSQEVSFCLDHLINVNSKIMCVSSGAELANKGRELFNHFRDQGTPVMIGGGVLAHTILGVDFNKSTGDLKFLILDPHYTGSEDLNVILNKGWCGWKTMQFWDQSAFYNLCLPQRPEDL</sequence>
<dbReference type="Pfam" id="PF07910">
    <property type="entry name" value="Peptidase_C78"/>
    <property type="match status" value="1"/>
</dbReference>
<dbReference type="OrthoDB" id="417506at2759"/>
<dbReference type="InterPro" id="IPR049387">
    <property type="entry name" value="UFSP2-like_2nd"/>
</dbReference>
<dbReference type="PANTHER" id="PTHR48153">
    <property type="entry name" value="UFM1-SPECIFIC PROTEASE 2"/>
    <property type="match status" value="1"/>
</dbReference>
<comment type="function">
    <text evidence="6">Thiol protease which recognizes and hydrolyzes the peptide bond at the C-terminal Gly of UFM1, a ubiquitin-like modifier protein bound to a number of target proteins. Does not hydrolyze SUMO1 or ISG15 ubiquitin-like proteins.</text>
</comment>
<feature type="domain" description="UFSP1/2/DUB catalytic" evidence="8">
    <location>
        <begin position="393"/>
        <end position="577"/>
    </location>
</feature>
<dbReference type="SUPFAM" id="SSF54001">
    <property type="entry name" value="Cysteine proteinases"/>
    <property type="match status" value="1"/>
</dbReference>
<evidence type="ECO:0000313" key="10">
    <source>
        <dbReference type="EMBL" id="KFM59379.1"/>
    </source>
</evidence>
<keyword evidence="2 10" id="KW-0645">Protease</keyword>
<evidence type="ECO:0000256" key="6">
    <source>
        <dbReference type="ARBA" id="ARBA00057559"/>
    </source>
</evidence>
<dbReference type="AlphaFoldDB" id="A0A087T2P0"/>
<dbReference type="Pfam" id="PF20908">
    <property type="entry name" value="UfSP2_N"/>
    <property type="match status" value="1"/>
</dbReference>
<evidence type="ECO:0000256" key="5">
    <source>
        <dbReference type="ARBA" id="ARBA00022807"/>
    </source>
</evidence>
<keyword evidence="5" id="KW-0788">Thiol protease</keyword>
<evidence type="ECO:0000256" key="4">
    <source>
        <dbReference type="ARBA" id="ARBA00022801"/>
    </source>
</evidence>
<proteinExistence type="inferred from homology"/>
<keyword evidence="4" id="KW-0378">Hydrolase</keyword>
<keyword evidence="3" id="KW-0833">Ubl conjugation pathway</keyword>
<dbReference type="Gene3D" id="3.90.70.130">
    <property type="match status" value="1"/>
</dbReference>
<name>A0A087T2P0_STEMI</name>
<evidence type="ECO:0000256" key="2">
    <source>
        <dbReference type="ARBA" id="ARBA00022670"/>
    </source>
</evidence>
<accession>A0A087T2P0</accession>
<protein>
    <recommendedName>
        <fullName evidence="7">Probable Ufm1-specific protease 2</fullName>
    </recommendedName>
</protein>
<feature type="domain" description="UFSP2 second" evidence="9">
    <location>
        <begin position="160"/>
        <end position="373"/>
    </location>
</feature>
<reference evidence="10 11" key="1">
    <citation type="submission" date="2013-11" db="EMBL/GenBank/DDBJ databases">
        <title>Genome sequencing of Stegodyphus mimosarum.</title>
        <authorList>
            <person name="Bechsgaard J."/>
        </authorList>
    </citation>
    <scope>NUCLEOTIDE SEQUENCE [LARGE SCALE GENOMIC DNA]</scope>
</reference>
<feature type="non-terminal residue" evidence="10">
    <location>
        <position position="585"/>
    </location>
</feature>
<comment type="similarity">
    <text evidence="1">Belongs to the peptidase C78 family.</text>
</comment>
<dbReference type="STRING" id="407821.A0A087T2P0"/>
<dbReference type="PANTHER" id="PTHR48153:SF2">
    <property type="entry name" value="UFM1-SPECIFIC PROTEASE 2"/>
    <property type="match status" value="1"/>
</dbReference>
<dbReference type="Proteomes" id="UP000054359">
    <property type="component" value="Unassembled WGS sequence"/>
</dbReference>
<dbReference type="GO" id="GO:0006508">
    <property type="term" value="P:proteolysis"/>
    <property type="evidence" value="ECO:0007669"/>
    <property type="project" value="UniProtKB-KW"/>
</dbReference>
<dbReference type="GO" id="GO:0005634">
    <property type="term" value="C:nucleus"/>
    <property type="evidence" value="ECO:0007669"/>
    <property type="project" value="TreeGrafter"/>
</dbReference>
<dbReference type="InterPro" id="IPR012462">
    <property type="entry name" value="UFSP1/2_DUB_cat"/>
</dbReference>
<dbReference type="OMA" id="PAECGHW"/>
<evidence type="ECO:0000313" key="11">
    <source>
        <dbReference type="Proteomes" id="UP000054359"/>
    </source>
</evidence>